<evidence type="ECO:0000256" key="1">
    <source>
        <dbReference type="SAM" id="MobiDB-lite"/>
    </source>
</evidence>
<gene>
    <name evidence="2" type="ORF">ENW96_13925</name>
</gene>
<protein>
    <submittedName>
        <fullName evidence="2">Uncharacterized protein</fullName>
    </submittedName>
</protein>
<feature type="region of interest" description="Disordered" evidence="1">
    <location>
        <begin position="15"/>
        <end position="34"/>
    </location>
</feature>
<comment type="caution">
    <text evidence="2">The sequence shown here is derived from an EMBL/GenBank/DDBJ whole genome shotgun (WGS) entry which is preliminary data.</text>
</comment>
<accession>A0A7C3V6Z0</accession>
<reference evidence="2" key="1">
    <citation type="journal article" date="2020" name="mSystems">
        <title>Genome- and Community-Level Interaction Insights into Carbon Utilization and Element Cycling Functions of Hydrothermarchaeota in Hydrothermal Sediment.</title>
        <authorList>
            <person name="Zhou Z."/>
            <person name="Liu Y."/>
            <person name="Xu W."/>
            <person name="Pan J."/>
            <person name="Luo Z.H."/>
            <person name="Li M."/>
        </authorList>
    </citation>
    <scope>NUCLEOTIDE SEQUENCE [LARGE SCALE GENOMIC DNA]</scope>
    <source>
        <strain evidence="2">SpSt-897</strain>
    </source>
</reference>
<organism evidence="2">
    <name type="scientific">Desulfobacca acetoxidans</name>
    <dbReference type="NCBI Taxonomy" id="60893"/>
    <lineage>
        <taxon>Bacteria</taxon>
        <taxon>Pseudomonadati</taxon>
        <taxon>Thermodesulfobacteriota</taxon>
        <taxon>Desulfobaccia</taxon>
        <taxon>Desulfobaccales</taxon>
        <taxon>Desulfobaccaceae</taxon>
        <taxon>Desulfobacca</taxon>
    </lineage>
</organism>
<dbReference type="AlphaFoldDB" id="A0A7C3V6Z0"/>
<sequence>MEIFQLYPYYTAQSAAEPDGQISGGQKTSKNSEANVADLREAEDRLELVRTQNLASPPSVPVDLTKAAELLGQVQDQMQLLEKQDARELYQYDRLRDLLYRVSQTQGV</sequence>
<feature type="compositionally biased region" description="Polar residues" evidence="1">
    <location>
        <begin position="24"/>
        <end position="34"/>
    </location>
</feature>
<evidence type="ECO:0000313" key="2">
    <source>
        <dbReference type="EMBL" id="HGF35454.1"/>
    </source>
</evidence>
<dbReference type="EMBL" id="DTMF01000335">
    <property type="protein sequence ID" value="HGF35454.1"/>
    <property type="molecule type" value="Genomic_DNA"/>
</dbReference>
<name>A0A7C3V6Z0_9BACT</name>
<proteinExistence type="predicted"/>